<evidence type="ECO:0000259" key="3">
    <source>
        <dbReference type="Pfam" id="PF09375"/>
    </source>
</evidence>
<comment type="subcellular location">
    <subcellularLocation>
        <location evidence="1">Cell envelope</location>
    </subcellularLocation>
</comment>
<reference evidence="4 5" key="1">
    <citation type="submission" date="2018-06" db="EMBL/GenBank/DDBJ databases">
        <title>The draft genome sequence of Crocinitomix sp. SM1701.</title>
        <authorList>
            <person name="Zhang X."/>
        </authorList>
    </citation>
    <scope>NUCLEOTIDE SEQUENCE [LARGE SCALE GENOMIC DNA]</scope>
    <source>
        <strain evidence="4 5">SM1701</strain>
    </source>
</reference>
<name>A0A2W1MVS2_9FLAO</name>
<evidence type="ECO:0000256" key="1">
    <source>
        <dbReference type="ARBA" id="ARBA00004196"/>
    </source>
</evidence>
<organism evidence="4 5">
    <name type="scientific">Putridiphycobacter roseus</name>
    <dbReference type="NCBI Taxonomy" id="2219161"/>
    <lineage>
        <taxon>Bacteria</taxon>
        <taxon>Pseudomonadati</taxon>
        <taxon>Bacteroidota</taxon>
        <taxon>Flavobacteriia</taxon>
        <taxon>Flavobacteriales</taxon>
        <taxon>Crocinitomicaceae</taxon>
        <taxon>Putridiphycobacter</taxon>
    </lineage>
</organism>
<evidence type="ECO:0000313" key="5">
    <source>
        <dbReference type="Proteomes" id="UP000249248"/>
    </source>
</evidence>
<dbReference type="RefSeq" id="WP_111064084.1">
    <property type="nucleotide sequence ID" value="NZ_JBHUCU010000037.1"/>
</dbReference>
<dbReference type="EMBL" id="QKSB01000010">
    <property type="protein sequence ID" value="PZE16199.1"/>
    <property type="molecule type" value="Genomic_DNA"/>
</dbReference>
<dbReference type="InterPro" id="IPR018976">
    <property type="entry name" value="Imelysin-like"/>
</dbReference>
<dbReference type="GO" id="GO:0030313">
    <property type="term" value="C:cell envelope"/>
    <property type="evidence" value="ECO:0007669"/>
    <property type="project" value="UniProtKB-SubCell"/>
</dbReference>
<proteinExistence type="predicted"/>
<gene>
    <name evidence="4" type="ORF">DNU06_13810</name>
</gene>
<sequence>MKKTALFLAIISVGLMACKKNKFTIKEFLPALYELKIAPELDEVNLSSKALLQNWRAINDNDITIAEIEVFQNTYQAYLDDAYAILLYNFGDISKIYVYNRFYKASIDTNEIWEVYQDNSLTLAEGIQSLNNKVKGLSAIEYLLNNTQANDSISQSARYRTFLEWQIEAISLEMANIEFSWSVYQSNFESMTDEGVEGSYNMIVNRIIHVLEDLVIKKIGTPVLEAPYYETSRLAFVKESIEMAYEVFIGEGTSDFNSIYNHIRKKDKKVANLVLDDFKALVEYGDALENDYAYYYQNNPEKLTEYVTKIKALMVRFKIDIPTLIGISLTFGDNDGD</sequence>
<keyword evidence="2" id="KW-0732">Signal</keyword>
<dbReference type="Pfam" id="PF09375">
    <property type="entry name" value="Peptidase_M75"/>
    <property type="match status" value="1"/>
</dbReference>
<evidence type="ECO:0000313" key="4">
    <source>
        <dbReference type="EMBL" id="PZE16199.1"/>
    </source>
</evidence>
<dbReference type="OrthoDB" id="650514at2"/>
<protein>
    <recommendedName>
        <fullName evidence="3">Imelysin-like domain-containing protein</fullName>
    </recommendedName>
</protein>
<dbReference type="AlphaFoldDB" id="A0A2W1MVS2"/>
<feature type="domain" description="Imelysin-like" evidence="3">
    <location>
        <begin position="118"/>
        <end position="288"/>
    </location>
</feature>
<dbReference type="Proteomes" id="UP000249248">
    <property type="component" value="Unassembled WGS sequence"/>
</dbReference>
<comment type="caution">
    <text evidence="4">The sequence shown here is derived from an EMBL/GenBank/DDBJ whole genome shotgun (WGS) entry which is preliminary data.</text>
</comment>
<accession>A0A2W1MVS2</accession>
<dbReference type="InterPro" id="IPR038352">
    <property type="entry name" value="Imelysin_sf"/>
</dbReference>
<dbReference type="PROSITE" id="PS51257">
    <property type="entry name" value="PROKAR_LIPOPROTEIN"/>
    <property type="match status" value="1"/>
</dbReference>
<dbReference type="Gene3D" id="1.20.1420.20">
    <property type="entry name" value="M75 peptidase, HXXE motif"/>
    <property type="match status" value="1"/>
</dbReference>
<evidence type="ECO:0000256" key="2">
    <source>
        <dbReference type="ARBA" id="ARBA00022729"/>
    </source>
</evidence>
<keyword evidence="5" id="KW-1185">Reference proteome</keyword>